<organism evidence="3 4">
    <name type="scientific">Pleurodeles waltl</name>
    <name type="common">Iberian ribbed newt</name>
    <dbReference type="NCBI Taxonomy" id="8319"/>
    <lineage>
        <taxon>Eukaryota</taxon>
        <taxon>Metazoa</taxon>
        <taxon>Chordata</taxon>
        <taxon>Craniata</taxon>
        <taxon>Vertebrata</taxon>
        <taxon>Euteleostomi</taxon>
        <taxon>Amphibia</taxon>
        <taxon>Batrachia</taxon>
        <taxon>Caudata</taxon>
        <taxon>Salamandroidea</taxon>
        <taxon>Salamandridae</taxon>
        <taxon>Pleurodelinae</taxon>
        <taxon>Pleurodeles</taxon>
    </lineage>
</organism>
<protein>
    <submittedName>
        <fullName evidence="3">Uncharacterized protein</fullName>
    </submittedName>
</protein>
<feature type="compositionally biased region" description="Polar residues" evidence="1">
    <location>
        <begin position="10"/>
        <end position="23"/>
    </location>
</feature>
<name>A0AAV7V4D9_PLEWA</name>
<proteinExistence type="predicted"/>
<keyword evidence="2" id="KW-1133">Transmembrane helix</keyword>
<accession>A0AAV7V4D9</accession>
<sequence>MPPTRGGRTDAQTSAEAATQAGGSRTMKKTAPGSARRQVVALCVSLLLSAFCRYWVALWDLRLGLPSSAWCSLRLAGFGMLSLACWSGQLGLLLDTIDDTTRAFGPMLSRFEGFPRVVWPSWCARPPR</sequence>
<gene>
    <name evidence="3" type="ORF">NDU88_004143</name>
</gene>
<evidence type="ECO:0000256" key="2">
    <source>
        <dbReference type="SAM" id="Phobius"/>
    </source>
</evidence>
<comment type="caution">
    <text evidence="3">The sequence shown here is derived from an EMBL/GenBank/DDBJ whole genome shotgun (WGS) entry which is preliminary data.</text>
</comment>
<dbReference type="AlphaFoldDB" id="A0AAV7V4D9"/>
<keyword evidence="4" id="KW-1185">Reference proteome</keyword>
<reference evidence="3" key="1">
    <citation type="journal article" date="2022" name="bioRxiv">
        <title>Sequencing and chromosome-scale assembly of the giantPleurodeles waltlgenome.</title>
        <authorList>
            <person name="Brown T."/>
            <person name="Elewa A."/>
            <person name="Iarovenko S."/>
            <person name="Subramanian E."/>
            <person name="Araus A.J."/>
            <person name="Petzold A."/>
            <person name="Susuki M."/>
            <person name="Suzuki K.-i.T."/>
            <person name="Hayashi T."/>
            <person name="Toyoda A."/>
            <person name="Oliveira C."/>
            <person name="Osipova E."/>
            <person name="Leigh N.D."/>
            <person name="Simon A."/>
            <person name="Yun M.H."/>
        </authorList>
    </citation>
    <scope>NUCLEOTIDE SEQUENCE</scope>
    <source>
        <strain evidence="3">20211129_DDA</strain>
        <tissue evidence="3">Liver</tissue>
    </source>
</reference>
<feature type="region of interest" description="Disordered" evidence="1">
    <location>
        <begin position="1"/>
        <end position="35"/>
    </location>
</feature>
<dbReference type="EMBL" id="JANPWB010000004">
    <property type="protein sequence ID" value="KAJ1194858.1"/>
    <property type="molecule type" value="Genomic_DNA"/>
</dbReference>
<dbReference type="Proteomes" id="UP001066276">
    <property type="component" value="Chromosome 2_2"/>
</dbReference>
<feature type="transmembrane region" description="Helical" evidence="2">
    <location>
        <begin position="76"/>
        <end position="94"/>
    </location>
</feature>
<evidence type="ECO:0000313" key="4">
    <source>
        <dbReference type="Proteomes" id="UP001066276"/>
    </source>
</evidence>
<evidence type="ECO:0000313" key="3">
    <source>
        <dbReference type="EMBL" id="KAJ1194858.1"/>
    </source>
</evidence>
<evidence type="ECO:0000256" key="1">
    <source>
        <dbReference type="SAM" id="MobiDB-lite"/>
    </source>
</evidence>
<keyword evidence="2" id="KW-0812">Transmembrane</keyword>
<feature type="transmembrane region" description="Helical" evidence="2">
    <location>
        <begin position="39"/>
        <end position="56"/>
    </location>
</feature>
<keyword evidence="2" id="KW-0472">Membrane</keyword>